<evidence type="ECO:0000256" key="5">
    <source>
        <dbReference type="SAM" id="Phobius"/>
    </source>
</evidence>
<protein>
    <submittedName>
        <fullName evidence="6">Bile acid:sodium symporter family protein</fullName>
    </submittedName>
</protein>
<keyword evidence="3 5" id="KW-1133">Transmembrane helix</keyword>
<accession>A0ABT3PZB4</accession>
<evidence type="ECO:0000313" key="6">
    <source>
        <dbReference type="EMBL" id="MCW9713203.1"/>
    </source>
</evidence>
<comment type="subcellular location">
    <subcellularLocation>
        <location evidence="1">Membrane</location>
        <topology evidence="1">Multi-pass membrane protein</topology>
    </subcellularLocation>
</comment>
<keyword evidence="7" id="KW-1185">Reference proteome</keyword>
<keyword evidence="4 5" id="KW-0472">Membrane</keyword>
<name>A0ABT3PZB4_9BACT</name>
<comment type="caution">
    <text evidence="6">The sequence shown here is derived from an EMBL/GenBank/DDBJ whole genome shotgun (WGS) entry which is preliminary data.</text>
</comment>
<evidence type="ECO:0000313" key="7">
    <source>
        <dbReference type="Proteomes" id="UP001207337"/>
    </source>
</evidence>
<dbReference type="RefSeq" id="WP_265789728.1">
    <property type="nucleotide sequence ID" value="NZ_JAJNDC010000002.1"/>
</dbReference>
<evidence type="ECO:0000256" key="3">
    <source>
        <dbReference type="ARBA" id="ARBA00022989"/>
    </source>
</evidence>
<feature type="transmembrane region" description="Helical" evidence="5">
    <location>
        <begin position="219"/>
        <end position="238"/>
    </location>
</feature>
<feature type="transmembrane region" description="Helical" evidence="5">
    <location>
        <begin position="65"/>
        <end position="83"/>
    </location>
</feature>
<organism evidence="6 7">
    <name type="scientific">Fodinibius salicampi</name>
    <dbReference type="NCBI Taxonomy" id="1920655"/>
    <lineage>
        <taxon>Bacteria</taxon>
        <taxon>Pseudomonadati</taxon>
        <taxon>Balneolota</taxon>
        <taxon>Balneolia</taxon>
        <taxon>Balneolales</taxon>
        <taxon>Balneolaceae</taxon>
        <taxon>Fodinibius</taxon>
    </lineage>
</organism>
<feature type="transmembrane region" description="Helical" evidence="5">
    <location>
        <begin position="6"/>
        <end position="24"/>
    </location>
</feature>
<dbReference type="InterPro" id="IPR004710">
    <property type="entry name" value="Bilac:Na_transpt"/>
</dbReference>
<dbReference type="Proteomes" id="UP001207337">
    <property type="component" value="Unassembled WGS sequence"/>
</dbReference>
<feature type="transmembrane region" description="Helical" evidence="5">
    <location>
        <begin position="244"/>
        <end position="268"/>
    </location>
</feature>
<dbReference type="PANTHER" id="PTHR10361">
    <property type="entry name" value="SODIUM-BILE ACID COTRANSPORTER"/>
    <property type="match status" value="1"/>
</dbReference>
<feature type="transmembrane region" description="Helical" evidence="5">
    <location>
        <begin position="124"/>
        <end position="144"/>
    </location>
</feature>
<dbReference type="PANTHER" id="PTHR10361:SF28">
    <property type="entry name" value="P3 PROTEIN-RELATED"/>
    <property type="match status" value="1"/>
</dbReference>
<reference evidence="6 7" key="1">
    <citation type="submission" date="2021-11" db="EMBL/GenBank/DDBJ databases">
        <title>Aliifidinibius sp. nov., a new bacterium isolated from saline soil.</title>
        <authorList>
            <person name="Galisteo C."/>
            <person name="De La Haba R."/>
            <person name="Sanchez-Porro C."/>
            <person name="Ventosa A."/>
        </authorList>
    </citation>
    <scope>NUCLEOTIDE SEQUENCE [LARGE SCALE GENOMIC DNA]</scope>
    <source>
        <strain evidence="6 7">KACC 190600</strain>
    </source>
</reference>
<evidence type="ECO:0000256" key="1">
    <source>
        <dbReference type="ARBA" id="ARBA00004141"/>
    </source>
</evidence>
<dbReference type="EMBL" id="JAJNDC010000002">
    <property type="protein sequence ID" value="MCW9713203.1"/>
    <property type="molecule type" value="Genomic_DNA"/>
</dbReference>
<feature type="transmembrane region" description="Helical" evidence="5">
    <location>
        <begin position="188"/>
        <end position="207"/>
    </location>
</feature>
<gene>
    <name evidence="6" type="ORF">LQ318_09825</name>
</gene>
<dbReference type="Pfam" id="PF01758">
    <property type="entry name" value="SBF"/>
    <property type="match status" value="1"/>
</dbReference>
<feature type="transmembrane region" description="Helical" evidence="5">
    <location>
        <begin position="95"/>
        <end position="118"/>
    </location>
</feature>
<feature type="transmembrane region" description="Helical" evidence="5">
    <location>
        <begin position="151"/>
        <end position="168"/>
    </location>
</feature>
<evidence type="ECO:0000256" key="2">
    <source>
        <dbReference type="ARBA" id="ARBA00022692"/>
    </source>
</evidence>
<proteinExistence type="predicted"/>
<feature type="transmembrane region" description="Helical" evidence="5">
    <location>
        <begin position="36"/>
        <end position="53"/>
    </location>
</feature>
<dbReference type="InterPro" id="IPR002657">
    <property type="entry name" value="BilAc:Na_symport/Acr3"/>
</dbReference>
<keyword evidence="2 5" id="KW-0812">Transmembrane</keyword>
<dbReference type="Gene3D" id="1.20.1530.20">
    <property type="match status" value="1"/>
</dbReference>
<dbReference type="InterPro" id="IPR038770">
    <property type="entry name" value="Na+/solute_symporter_sf"/>
</dbReference>
<evidence type="ECO:0000256" key="4">
    <source>
        <dbReference type="ARBA" id="ARBA00023136"/>
    </source>
</evidence>
<sequence length="349" mass="37406">MLGYSSGIIGIFVVAMFIALAIGVRGTDTIFKDFAFSIWVFASVAAAMFYPGYFTELRGFELSALIVPLIQIIMFGMGTSLSIQDFVEVVKMPKGVLIGLLCQFTIMPVLGITLALSFGFSAEIAAGIVLIGSSPGGVASNVMVYIAEANLALSVTLTAVGTLLAPILTPSLMQLLAGQFVPINFLEMMWSIINMIILPVVLGILFNRYLHGKAKWLDDIMPTISMTAIVVILGIMTAGGRDSILTLGFLIILAGILHNLSGYFLGYWGCRLFGMDEKSCRTIAFEVGMQNAGMASGIAVEMGKIATVGVPSVIFGSWMNVSGSALANWWRRKTLVDEAEQDHIAEEGQ</sequence>